<feature type="active site" evidence="8">
    <location>
        <position position="452"/>
    </location>
</feature>
<evidence type="ECO:0000313" key="12">
    <source>
        <dbReference type="EMBL" id="KAK6935556.1"/>
    </source>
</evidence>
<feature type="transmembrane region" description="Helical" evidence="11">
    <location>
        <begin position="58"/>
        <end position="78"/>
    </location>
</feature>
<evidence type="ECO:0000256" key="8">
    <source>
        <dbReference type="PIRSR" id="PIRSR605150-1"/>
    </source>
</evidence>
<dbReference type="PANTHER" id="PTHR13301">
    <property type="entry name" value="X-BOX TRANSCRIPTION FACTOR-RELATED"/>
    <property type="match status" value="1"/>
</dbReference>
<feature type="transmembrane region" description="Helical" evidence="11">
    <location>
        <begin position="563"/>
        <end position="586"/>
    </location>
</feature>
<feature type="transmembrane region" description="Helical" evidence="11">
    <location>
        <begin position="524"/>
        <end position="543"/>
    </location>
</feature>
<evidence type="ECO:0000256" key="3">
    <source>
        <dbReference type="ARBA" id="ARBA00022679"/>
    </source>
</evidence>
<evidence type="ECO:0000256" key="11">
    <source>
        <dbReference type="SAM" id="Phobius"/>
    </source>
</evidence>
<evidence type="ECO:0000256" key="4">
    <source>
        <dbReference type="ARBA" id="ARBA00022692"/>
    </source>
</evidence>
<dbReference type="Proteomes" id="UP001370490">
    <property type="component" value="Unassembled WGS sequence"/>
</dbReference>
<dbReference type="GO" id="GO:0030244">
    <property type="term" value="P:cellulose biosynthetic process"/>
    <property type="evidence" value="ECO:0007669"/>
    <property type="project" value="InterPro"/>
</dbReference>
<evidence type="ECO:0000256" key="2">
    <source>
        <dbReference type="ARBA" id="ARBA00022676"/>
    </source>
</evidence>
<feature type="transmembrane region" description="Helical" evidence="11">
    <location>
        <begin position="653"/>
        <end position="677"/>
    </location>
</feature>
<feature type="binding site" evidence="10">
    <location>
        <position position="310"/>
    </location>
    <ligand>
        <name>Mn(2+)</name>
        <dbReference type="ChEBI" id="CHEBI:29035"/>
    </ligand>
</feature>
<feature type="transmembrane region" description="Helical" evidence="11">
    <location>
        <begin position="26"/>
        <end position="46"/>
    </location>
</feature>
<dbReference type="EMBL" id="JBAMMX010000008">
    <property type="protein sequence ID" value="KAK6935556.1"/>
    <property type="molecule type" value="Genomic_DNA"/>
</dbReference>
<gene>
    <name evidence="12" type="ORF">RJ641_035711</name>
</gene>
<feature type="transmembrane region" description="Helical" evidence="11">
    <location>
        <begin position="684"/>
        <end position="702"/>
    </location>
</feature>
<comment type="caution">
    <text evidence="12">The sequence shown here is derived from an EMBL/GenBank/DDBJ whole genome shotgun (WGS) entry which is preliminary data.</text>
</comment>
<dbReference type="Gene3D" id="3.90.550.10">
    <property type="entry name" value="Spore Coat Polysaccharide Biosynthesis Protein SpsA, Chain A"/>
    <property type="match status" value="2"/>
</dbReference>
<evidence type="ECO:0000256" key="7">
    <source>
        <dbReference type="ARBA" id="ARBA00023316"/>
    </source>
</evidence>
<keyword evidence="3" id="KW-0808">Transferase</keyword>
<dbReference type="InterPro" id="IPR005150">
    <property type="entry name" value="Cellulose_synth"/>
</dbReference>
<dbReference type="FunFam" id="3.90.550.10:FF:000135">
    <property type="entry name" value="Cellulose synthase-like protein G3"/>
    <property type="match status" value="1"/>
</dbReference>
<comment type="subcellular location">
    <subcellularLocation>
        <location evidence="1">Endomembrane system</location>
        <topology evidence="1">Multi-pass membrane protein</topology>
    </subcellularLocation>
</comment>
<keyword evidence="6 11" id="KW-0472">Membrane</keyword>
<organism evidence="12 13">
    <name type="scientific">Dillenia turbinata</name>
    <dbReference type="NCBI Taxonomy" id="194707"/>
    <lineage>
        <taxon>Eukaryota</taxon>
        <taxon>Viridiplantae</taxon>
        <taxon>Streptophyta</taxon>
        <taxon>Embryophyta</taxon>
        <taxon>Tracheophyta</taxon>
        <taxon>Spermatophyta</taxon>
        <taxon>Magnoliopsida</taxon>
        <taxon>eudicotyledons</taxon>
        <taxon>Gunneridae</taxon>
        <taxon>Pentapetalae</taxon>
        <taxon>Dilleniales</taxon>
        <taxon>Dilleniaceae</taxon>
        <taxon>Dillenia</taxon>
    </lineage>
</organism>
<keyword evidence="2" id="KW-0328">Glycosyltransferase</keyword>
<protein>
    <submittedName>
        <fullName evidence="12">Cellulose synthase</fullName>
    </submittedName>
</protein>
<feature type="active site" evidence="8">
    <location>
        <position position="149"/>
    </location>
</feature>
<evidence type="ECO:0000256" key="1">
    <source>
        <dbReference type="ARBA" id="ARBA00004127"/>
    </source>
</evidence>
<keyword evidence="7" id="KW-0961">Cell wall biogenesis/degradation</keyword>
<feature type="binding site" evidence="10">
    <location>
        <position position="286"/>
    </location>
    <ligand>
        <name>Mn(2+)</name>
        <dbReference type="ChEBI" id="CHEBI:29035"/>
    </ligand>
</feature>
<dbReference type="Pfam" id="PF03552">
    <property type="entry name" value="Cellulose_synt"/>
    <property type="match status" value="2"/>
</dbReference>
<sequence length="741" mass="83440">MGASRESSTPISTELHREELMRHTSFNRVFSALYTCAISCLLYRHINTLLVHSNTSLSIFLSLSLFIADLVLAFCWAFSLSFRLYPTRTHVFPNNLEKVIKRSEFPRLDVFICTADPYKEPPMGVVNTALSVMAYDYPTEKLSIYVSDDGGSQLTLLAFTEAARFAGHWLPFCVKNNLVDRSPEAFLKSNHPCDSEAQNIKLMYESLKSRVESCVERGKVVDEYITSEQERQAFQKWTQDFTRQDHPTVIQVLLENRRDKDITGHFLPNLIYLSRQKSRASPHHFKAGALNTLLRVSATMTNAPIVLTLDCDMFSNDPQTPLRALCYLSDPKLGPTLGWVQFPQIFHGLNKNDIYACEFKRLFISNPIGMNGLLGTSYVGTGCFFNRRAFFGGPSSFVKPELAQLGPDHIVDEPIGSQGILEAAHAVAGCDYEEGTKWGSKVGFKYGSLVEDYYTGYRLMCEGWRSKFCHPERPAFLGDIPISLSDVLNQTKRWSVGLLEVAFCKYSPITFGIQSMGLLPGLAYAHYAFWAIWAIPICIYAFLPQLALLHKVSIFPKVSDPWFLLYVFLFVGAYVQDYIEFTLAQGTFERWWSDQRMWLIRGLSSYLFGFTEYILKSWGISTQGFNVTSKVVDDEQGKKYDQGVFEFGVPSPLFVPLTMTAILNFWALTAGIVGAFVDANLDGHFVQILLSGFGVLNCLPIYEAMVLRSDKGKLPTKITLISTFLVGILCSVSAAVLKLSY</sequence>
<evidence type="ECO:0000256" key="5">
    <source>
        <dbReference type="ARBA" id="ARBA00022989"/>
    </source>
</evidence>
<evidence type="ECO:0000313" key="13">
    <source>
        <dbReference type="Proteomes" id="UP001370490"/>
    </source>
</evidence>
<evidence type="ECO:0000256" key="9">
    <source>
        <dbReference type="PIRSR" id="PIRSR605150-2"/>
    </source>
</evidence>
<dbReference type="GO" id="GO:0071555">
    <property type="term" value="P:cell wall organization"/>
    <property type="evidence" value="ECO:0007669"/>
    <property type="project" value="UniProtKB-KW"/>
</dbReference>
<evidence type="ECO:0000256" key="10">
    <source>
        <dbReference type="PIRSR" id="PIRSR605150-3"/>
    </source>
</evidence>
<dbReference type="SUPFAM" id="SSF53448">
    <property type="entry name" value="Nucleotide-diphospho-sugar transferases"/>
    <property type="match status" value="1"/>
</dbReference>
<keyword evidence="5 11" id="KW-1133">Transmembrane helix</keyword>
<feature type="binding site" evidence="9">
    <location>
        <position position="119"/>
    </location>
    <ligand>
        <name>UDP-alpha-D-glucose</name>
        <dbReference type="ChEBI" id="CHEBI:58885"/>
    </ligand>
</feature>
<dbReference type="GO" id="GO:0012505">
    <property type="term" value="C:endomembrane system"/>
    <property type="evidence" value="ECO:0007669"/>
    <property type="project" value="UniProtKB-SubCell"/>
</dbReference>
<keyword evidence="13" id="KW-1185">Reference proteome</keyword>
<feature type="binding site" evidence="9">
    <location>
        <position position="149"/>
    </location>
    <ligand>
        <name>UDP-alpha-D-glucose</name>
        <dbReference type="ChEBI" id="CHEBI:58885"/>
    </ligand>
</feature>
<accession>A0AAN8VT50</accession>
<reference evidence="12 13" key="1">
    <citation type="submission" date="2023-12" db="EMBL/GenBank/DDBJ databases">
        <title>A high-quality genome assembly for Dillenia turbinata (Dilleniales).</title>
        <authorList>
            <person name="Chanderbali A."/>
        </authorList>
    </citation>
    <scope>NUCLEOTIDE SEQUENCE [LARGE SCALE GENOMIC DNA]</scope>
    <source>
        <strain evidence="12">LSX21</strain>
        <tissue evidence="12">Leaf</tissue>
    </source>
</reference>
<dbReference type="GO" id="GO:0016760">
    <property type="term" value="F:cellulose synthase (UDP-forming) activity"/>
    <property type="evidence" value="ECO:0007669"/>
    <property type="project" value="InterPro"/>
</dbReference>
<name>A0AAN8VT50_9MAGN</name>
<dbReference type="InterPro" id="IPR029044">
    <property type="entry name" value="Nucleotide-diphossugar_trans"/>
</dbReference>
<dbReference type="GO" id="GO:0016020">
    <property type="term" value="C:membrane"/>
    <property type="evidence" value="ECO:0007669"/>
    <property type="project" value="InterPro"/>
</dbReference>
<keyword evidence="4 11" id="KW-0812">Transmembrane</keyword>
<feature type="binding site" evidence="9">
    <location>
        <position position="120"/>
    </location>
    <ligand>
        <name>UDP-alpha-D-glucose</name>
        <dbReference type="ChEBI" id="CHEBI:58885"/>
    </ligand>
</feature>
<dbReference type="AlphaFoldDB" id="A0AAN8VT50"/>
<proteinExistence type="predicted"/>
<evidence type="ECO:0000256" key="6">
    <source>
        <dbReference type="ARBA" id="ARBA00023136"/>
    </source>
</evidence>
<feature type="transmembrane region" description="Helical" evidence="11">
    <location>
        <begin position="714"/>
        <end position="737"/>
    </location>
</feature>